<evidence type="ECO:0000256" key="4">
    <source>
        <dbReference type="ARBA" id="ARBA00023026"/>
    </source>
</evidence>
<keyword evidence="3" id="KW-0964">Secreted</keyword>
<evidence type="ECO:0000256" key="2">
    <source>
        <dbReference type="ARBA" id="ARBA00009520"/>
    </source>
</evidence>
<dbReference type="AlphaFoldDB" id="V9EJD2"/>
<dbReference type="PANTHER" id="PTHR33657:SF8">
    <property type="entry name" value="DOMAIN PROTEIN, PUTATIVE (AFU_ORTHOLOGUE AFUA_5G00600)-RELATED"/>
    <property type="match status" value="1"/>
</dbReference>
<keyword evidence="4" id="KW-0843">Virulence</keyword>
<name>V9EJD2_PHYNI</name>
<sequence length="68" mass="7966">MYSWYMPKDETLPGLGHRHDWEACVVWIDSLDDPTIVALSASYHNYAYYAYGMQHMLATLKFDFITSK</sequence>
<reference evidence="5 6" key="1">
    <citation type="submission" date="2013-11" db="EMBL/GenBank/DDBJ databases">
        <title>The Genome Sequence of Phytophthora parasitica P1569.</title>
        <authorList>
            <consortium name="The Broad Institute Genomics Platform"/>
            <person name="Russ C."/>
            <person name="Tyler B."/>
            <person name="Panabieres F."/>
            <person name="Shan W."/>
            <person name="Tripathy S."/>
            <person name="Grunwald N."/>
            <person name="Machado M."/>
            <person name="Johnson C.S."/>
            <person name="Arredondo F."/>
            <person name="Hong C."/>
            <person name="Coffey M."/>
            <person name="Young S.K."/>
            <person name="Zeng Q."/>
            <person name="Gargeya S."/>
            <person name="Fitzgerald M."/>
            <person name="Abouelleil A."/>
            <person name="Alvarado L."/>
            <person name="Chapman S.B."/>
            <person name="Gainer-Dewar J."/>
            <person name="Goldberg J."/>
            <person name="Griggs A."/>
            <person name="Gujja S."/>
            <person name="Hansen M."/>
            <person name="Howarth C."/>
            <person name="Imamovic A."/>
            <person name="Ireland A."/>
            <person name="Larimer J."/>
            <person name="McCowan C."/>
            <person name="Murphy C."/>
            <person name="Pearson M."/>
            <person name="Poon T.W."/>
            <person name="Priest M."/>
            <person name="Roberts A."/>
            <person name="Saif S."/>
            <person name="Shea T."/>
            <person name="Sykes S."/>
            <person name="Wortman J."/>
            <person name="Nusbaum C."/>
            <person name="Birren B."/>
        </authorList>
    </citation>
    <scope>NUCLEOTIDE SEQUENCE [LARGE SCALE GENOMIC DNA]</scope>
    <source>
        <strain evidence="5 6">P1569</strain>
    </source>
</reference>
<evidence type="ECO:0000313" key="6">
    <source>
        <dbReference type="Proteomes" id="UP000018721"/>
    </source>
</evidence>
<dbReference type="InterPro" id="IPR008701">
    <property type="entry name" value="NPP1"/>
</dbReference>
<dbReference type="Pfam" id="PF05630">
    <property type="entry name" value="NPP1"/>
    <property type="match status" value="1"/>
</dbReference>
<dbReference type="GO" id="GO:0005576">
    <property type="term" value="C:extracellular region"/>
    <property type="evidence" value="ECO:0007669"/>
    <property type="project" value="UniProtKB-SubCell"/>
</dbReference>
<protein>
    <submittedName>
        <fullName evidence="5">Uncharacterized protein</fullName>
    </submittedName>
</protein>
<organism evidence="5 6">
    <name type="scientific">Phytophthora nicotianae P1569</name>
    <dbReference type="NCBI Taxonomy" id="1317065"/>
    <lineage>
        <taxon>Eukaryota</taxon>
        <taxon>Sar</taxon>
        <taxon>Stramenopiles</taxon>
        <taxon>Oomycota</taxon>
        <taxon>Peronosporomycetes</taxon>
        <taxon>Peronosporales</taxon>
        <taxon>Peronosporaceae</taxon>
        <taxon>Phytophthora</taxon>
    </lineage>
</organism>
<comment type="caution">
    <text evidence="5">The sequence shown here is derived from an EMBL/GenBank/DDBJ whole genome shotgun (WGS) entry which is preliminary data.</text>
</comment>
<evidence type="ECO:0000256" key="3">
    <source>
        <dbReference type="ARBA" id="ARBA00022525"/>
    </source>
</evidence>
<accession>V9EJD2</accession>
<dbReference type="PANTHER" id="PTHR33657">
    <property type="entry name" value="DOMAIN PROTEIN, PUTATIVE (AFU_ORTHOLOGUE AFUA_5G00600)-RELATED"/>
    <property type="match status" value="1"/>
</dbReference>
<dbReference type="Proteomes" id="UP000018721">
    <property type="component" value="Unassembled WGS sequence"/>
</dbReference>
<gene>
    <name evidence="5" type="ORF">F443_15123</name>
</gene>
<proteinExistence type="inferred from homology"/>
<keyword evidence="6" id="KW-1185">Reference proteome</keyword>
<dbReference type="EMBL" id="ANIZ01002635">
    <property type="protein sequence ID" value="ETI39304.1"/>
    <property type="molecule type" value="Genomic_DNA"/>
</dbReference>
<comment type="similarity">
    <text evidence="2">Belongs to the Necrosis inducing protein (NPP1) family.</text>
</comment>
<evidence type="ECO:0000256" key="1">
    <source>
        <dbReference type="ARBA" id="ARBA00004613"/>
    </source>
</evidence>
<dbReference type="HOGENOM" id="CLU_2799532_0_0_1"/>
<comment type="subcellular location">
    <subcellularLocation>
        <location evidence="1">Secreted</location>
    </subcellularLocation>
</comment>
<evidence type="ECO:0000313" key="5">
    <source>
        <dbReference type="EMBL" id="ETI39304.1"/>
    </source>
</evidence>